<feature type="compositionally biased region" description="Gly residues" evidence="1">
    <location>
        <begin position="367"/>
        <end position="382"/>
    </location>
</feature>
<feature type="compositionally biased region" description="Basic and acidic residues" evidence="1">
    <location>
        <begin position="616"/>
        <end position="627"/>
    </location>
</feature>
<feature type="compositionally biased region" description="Basic and acidic residues" evidence="1">
    <location>
        <begin position="487"/>
        <end position="498"/>
    </location>
</feature>
<accession>A0A0A1TCP1</accession>
<proteinExistence type="predicted"/>
<dbReference type="Proteomes" id="UP000039046">
    <property type="component" value="Unassembled WGS sequence"/>
</dbReference>
<feature type="compositionally biased region" description="Low complexity" evidence="1">
    <location>
        <begin position="213"/>
        <end position="224"/>
    </location>
</feature>
<feature type="compositionally biased region" description="Low complexity" evidence="1">
    <location>
        <begin position="346"/>
        <end position="357"/>
    </location>
</feature>
<dbReference type="OrthoDB" id="37886at2759"/>
<feature type="region of interest" description="Disordered" evidence="1">
    <location>
        <begin position="199"/>
        <end position="227"/>
    </location>
</feature>
<feature type="region of interest" description="Disordered" evidence="1">
    <location>
        <begin position="1"/>
        <end position="71"/>
    </location>
</feature>
<sequence>MMDVNPRTSWRPVNSQLPPPQPAHSYPSPQPAYHSSKPPQQPNLLRYPSPTPDGRQLMSDPHLRSEAEDLSHRLTSARPEVVRLVLRNLFEMCFIGSEYHASFLLNIVMHESSPEVLRRSIDQFGGRLAKDCAREISSHWGPTELDQLAPTLLARCGSSFLDKAIEMRLETIPAQNLVNALAKANRLGYNAGDIVQTFPGPAGHHHSPQNTLPPMASQPVMAPQPAAPLAPPNAVALPDPTALSLGIAYCNSCKRPCSGKLALNHHQKRLPCSGWSRSVIGKDVCLHCGQRFDGNGGLAYHAKHSVCGTYSDQVIEKMEHLMAAAYTVPPGAAPGHAPMQPAPINNGHSGVHSNNHSPSHHPHGVHGGHAGHPGHTGHGGPHGTPVSHGGHGHPHGTPGSHGPHGSHMSAPGSPSSDPYASLTSTQRQMLQKEIQDAEDKFADRMKEAMMLPSSERDVKLANLKNGLNNKQSMIRKKYGIRLRGRRTRADMQAERERMLGSSAPIPRPLAPSHHSTAPMPSHDRRGSTPGEHLTASSSGFSQRNELPPIRAEGFPPPHQYADSQGTFSQSPQPQDSQQHTPQHRSPHQDSVTHSVSRPQSPHPRSPHHQSPPQETSRLDDSRLESPRLHHQAAPPAQATGDESQLQQRGGASSPETGPASTNQGQDDRMEIDNEKEDTAMGHRDEGSGQAQEMSA</sequence>
<feature type="compositionally biased region" description="Low complexity" evidence="1">
    <location>
        <begin position="23"/>
        <end position="33"/>
    </location>
</feature>
<protein>
    <submittedName>
        <fullName evidence="2">Uncharacterized protein</fullName>
    </submittedName>
</protein>
<dbReference type="AlphaFoldDB" id="A0A0A1TCP1"/>
<evidence type="ECO:0000256" key="1">
    <source>
        <dbReference type="SAM" id="MobiDB-lite"/>
    </source>
</evidence>
<feature type="compositionally biased region" description="Polar residues" evidence="1">
    <location>
        <begin position="1"/>
        <end position="16"/>
    </location>
</feature>
<feature type="compositionally biased region" description="Polar residues" evidence="1">
    <location>
        <begin position="534"/>
        <end position="544"/>
    </location>
</feature>
<name>A0A0A1TCP1_9HYPO</name>
<organism evidence="2 3">
    <name type="scientific">[Torrubiella] hemipterigena</name>
    <dbReference type="NCBI Taxonomy" id="1531966"/>
    <lineage>
        <taxon>Eukaryota</taxon>
        <taxon>Fungi</taxon>
        <taxon>Dikarya</taxon>
        <taxon>Ascomycota</taxon>
        <taxon>Pezizomycotina</taxon>
        <taxon>Sordariomycetes</taxon>
        <taxon>Hypocreomycetidae</taxon>
        <taxon>Hypocreales</taxon>
        <taxon>Clavicipitaceae</taxon>
        <taxon>Clavicipitaceae incertae sedis</taxon>
        <taxon>'Torrubiella' clade</taxon>
    </lineage>
</organism>
<feature type="compositionally biased region" description="Low complexity" evidence="1">
    <location>
        <begin position="568"/>
        <end position="580"/>
    </location>
</feature>
<feature type="compositionally biased region" description="Low complexity" evidence="1">
    <location>
        <begin position="395"/>
        <end position="416"/>
    </location>
</feature>
<gene>
    <name evidence="2" type="ORF">VHEMI03927</name>
</gene>
<reference evidence="2 3" key="1">
    <citation type="journal article" date="2015" name="Genome Announc.">
        <title>Draft Genome Sequence and Gene Annotation of the Entomopathogenic Fungus Verticillium hemipterigenum.</title>
        <authorList>
            <person name="Horn F."/>
            <person name="Habel A."/>
            <person name="Scharf D.H."/>
            <person name="Dworschak J."/>
            <person name="Brakhage A.A."/>
            <person name="Guthke R."/>
            <person name="Hertweck C."/>
            <person name="Linde J."/>
        </authorList>
    </citation>
    <scope>NUCLEOTIDE SEQUENCE [LARGE SCALE GENOMIC DNA]</scope>
</reference>
<feature type="compositionally biased region" description="Basic and acidic residues" evidence="1">
    <location>
        <begin position="665"/>
        <end position="686"/>
    </location>
</feature>
<feature type="compositionally biased region" description="Basic and acidic residues" evidence="1">
    <location>
        <begin position="61"/>
        <end position="71"/>
    </location>
</feature>
<dbReference type="STRING" id="1531966.A0A0A1TCP1"/>
<keyword evidence="3" id="KW-1185">Reference proteome</keyword>
<feature type="region of interest" description="Disordered" evidence="1">
    <location>
        <begin position="482"/>
        <end position="695"/>
    </location>
</feature>
<feature type="region of interest" description="Disordered" evidence="1">
    <location>
        <begin position="333"/>
        <end position="426"/>
    </location>
</feature>
<evidence type="ECO:0000313" key="2">
    <source>
        <dbReference type="EMBL" id="CEJ85824.1"/>
    </source>
</evidence>
<dbReference type="EMBL" id="CDHN01000002">
    <property type="protein sequence ID" value="CEJ85824.1"/>
    <property type="molecule type" value="Genomic_DNA"/>
</dbReference>
<evidence type="ECO:0000313" key="3">
    <source>
        <dbReference type="Proteomes" id="UP000039046"/>
    </source>
</evidence>
<dbReference type="HOGENOM" id="CLU_396471_0_0_1"/>
<feature type="compositionally biased region" description="Polar residues" evidence="1">
    <location>
        <begin position="640"/>
        <end position="664"/>
    </location>
</feature>